<keyword evidence="2" id="KW-1185">Reference proteome</keyword>
<dbReference type="AlphaFoldDB" id="A0A8T3DLP7"/>
<accession>A0A8T3DLP7</accession>
<dbReference type="EMBL" id="JAERUA010000007">
    <property type="protein sequence ID" value="KAI1897931.1"/>
    <property type="molecule type" value="Genomic_DNA"/>
</dbReference>
<comment type="caution">
    <text evidence="1">The sequence shown here is derived from an EMBL/GenBank/DDBJ whole genome shotgun (WGS) entry which is preliminary data.</text>
</comment>
<dbReference type="Proteomes" id="UP000829720">
    <property type="component" value="Unassembled WGS sequence"/>
</dbReference>
<proteinExistence type="predicted"/>
<gene>
    <name evidence="1" type="ORF">AGOR_G00088360</name>
</gene>
<evidence type="ECO:0000313" key="1">
    <source>
        <dbReference type="EMBL" id="KAI1897931.1"/>
    </source>
</evidence>
<organism evidence="1 2">
    <name type="scientific">Albula goreensis</name>
    <dbReference type="NCBI Taxonomy" id="1534307"/>
    <lineage>
        <taxon>Eukaryota</taxon>
        <taxon>Metazoa</taxon>
        <taxon>Chordata</taxon>
        <taxon>Craniata</taxon>
        <taxon>Vertebrata</taxon>
        <taxon>Euteleostomi</taxon>
        <taxon>Actinopterygii</taxon>
        <taxon>Neopterygii</taxon>
        <taxon>Teleostei</taxon>
        <taxon>Albuliformes</taxon>
        <taxon>Albulidae</taxon>
        <taxon>Albula</taxon>
    </lineage>
</organism>
<reference evidence="1" key="1">
    <citation type="submission" date="2021-01" db="EMBL/GenBank/DDBJ databases">
        <authorList>
            <person name="Zahm M."/>
            <person name="Roques C."/>
            <person name="Cabau C."/>
            <person name="Klopp C."/>
            <person name="Donnadieu C."/>
            <person name="Jouanno E."/>
            <person name="Lampietro C."/>
            <person name="Louis A."/>
            <person name="Herpin A."/>
            <person name="Echchiki A."/>
            <person name="Berthelot C."/>
            <person name="Parey E."/>
            <person name="Roest-Crollius H."/>
            <person name="Braasch I."/>
            <person name="Postlethwait J."/>
            <person name="Bobe J."/>
            <person name="Montfort J."/>
            <person name="Bouchez O."/>
            <person name="Begum T."/>
            <person name="Mejri S."/>
            <person name="Adams A."/>
            <person name="Chen W.-J."/>
            <person name="Guiguen Y."/>
        </authorList>
    </citation>
    <scope>NUCLEOTIDE SEQUENCE</scope>
    <source>
        <tissue evidence="1">Blood</tissue>
    </source>
</reference>
<sequence>MTLAVRGTVTNDDEKSAWLQKTLFLRPVAFYLPAHLNFGNRKKKPHRLAALCTRFNGRIRFRVLDAILKGLW</sequence>
<evidence type="ECO:0000313" key="2">
    <source>
        <dbReference type="Proteomes" id="UP000829720"/>
    </source>
</evidence>
<name>A0A8T3DLP7_9TELE</name>
<protein>
    <submittedName>
        <fullName evidence="1">Uncharacterized protein</fullName>
    </submittedName>
</protein>